<comment type="cofactor">
    <cofactor evidence="1">
        <name>pyridoxal 5'-phosphate</name>
        <dbReference type="ChEBI" id="CHEBI:597326"/>
    </cofactor>
</comment>
<dbReference type="Proteomes" id="UP001248067">
    <property type="component" value="Unassembled WGS sequence"/>
</dbReference>
<keyword evidence="5" id="KW-1185">Reference proteome</keyword>
<keyword evidence="4" id="KW-0808">Transferase</keyword>
<feature type="domain" description="Serine hydroxymethyltransferase-like" evidence="3">
    <location>
        <begin position="35"/>
        <end position="401"/>
    </location>
</feature>
<evidence type="ECO:0000256" key="1">
    <source>
        <dbReference type="ARBA" id="ARBA00001933"/>
    </source>
</evidence>
<dbReference type="InterPro" id="IPR049943">
    <property type="entry name" value="Ser_HO-MeTrfase-like"/>
</dbReference>
<gene>
    <name evidence="4" type="ORF">FEQ00_02110</name>
</gene>
<evidence type="ECO:0000313" key="5">
    <source>
        <dbReference type="Proteomes" id="UP001248067"/>
    </source>
</evidence>
<dbReference type="PIRSF" id="PIRSF000412">
    <property type="entry name" value="SHMT"/>
    <property type="match status" value="1"/>
</dbReference>
<dbReference type="InterPro" id="IPR039429">
    <property type="entry name" value="SHMT-like_dom"/>
</dbReference>
<proteinExistence type="predicted"/>
<accession>A0ABU2E1G4</accession>
<dbReference type="InterPro" id="IPR001085">
    <property type="entry name" value="Ser_HO-MeTrfase"/>
</dbReference>
<sequence length="440" mass="47405">MHDTLCLAEAASLLEVAGSYANAAELVRAAVDRNARWRGRQCLNLVAAESPTSHAARALLSSEVGTRASGGHIGRDNRFFAGMRFIDELESLCVELLKKAFRVRYADHRLMGGMAATLVAYTALTQPGDRVMTAPLQMGGDTSNRTNGPPGVRGTRVIDIPYSVKDGSINLDEFATIARKERPAVTGLGMTLTLFPLPIREIKAIVSEWGGLVYFDGAHQLGLISAGLFQDPLGEGADVMTGSSGKTFSGPQGGIICWNTDRLADTIAETIFPVLTGSHQINRVAALAVAASEMLEYGPVYMRQVVANAQALAEFLHDRGINVLYAERGYTQTHQIVVDSRPAGSGRTAVRRLEAANIICNEMPLPWDSVETGGVETGIRLGTVEVTRRGMGVAEMEWIAERIAKVLHGSEATAIAPEVADFLGRFDTIYYCHEHGLPPR</sequence>
<dbReference type="PANTHER" id="PTHR11680">
    <property type="entry name" value="SERINE HYDROXYMETHYLTRANSFERASE"/>
    <property type="match status" value="1"/>
</dbReference>
<dbReference type="RefSeq" id="WP_175895008.1">
    <property type="nucleotide sequence ID" value="NZ_VJSW01000009.1"/>
</dbReference>
<dbReference type="PANTHER" id="PTHR11680:SF35">
    <property type="entry name" value="SERINE HYDROXYMETHYLTRANSFERASE 1"/>
    <property type="match status" value="1"/>
</dbReference>
<protein>
    <submittedName>
        <fullName evidence="4">Fluorothreonine transaldolase</fullName>
        <ecNumber evidence="4">2.2.1.8</ecNumber>
    </submittedName>
</protein>
<organism evidence="4 5">
    <name type="scientific">Burkholderia pseudomultivorans</name>
    <dbReference type="NCBI Taxonomy" id="1207504"/>
    <lineage>
        <taxon>Bacteria</taxon>
        <taxon>Pseudomonadati</taxon>
        <taxon>Pseudomonadota</taxon>
        <taxon>Betaproteobacteria</taxon>
        <taxon>Burkholderiales</taxon>
        <taxon>Burkholderiaceae</taxon>
        <taxon>Burkholderia</taxon>
        <taxon>Burkholderia cepacia complex</taxon>
    </lineage>
</organism>
<dbReference type="SUPFAM" id="SSF53383">
    <property type="entry name" value="PLP-dependent transferases"/>
    <property type="match status" value="1"/>
</dbReference>
<dbReference type="EMBL" id="VJSY01000013">
    <property type="protein sequence ID" value="MDR8753695.1"/>
    <property type="molecule type" value="Genomic_DNA"/>
</dbReference>
<dbReference type="Gene3D" id="3.40.640.10">
    <property type="entry name" value="Type I PLP-dependent aspartate aminotransferase-like (Major domain)"/>
    <property type="match status" value="1"/>
</dbReference>
<dbReference type="InterPro" id="IPR015421">
    <property type="entry name" value="PyrdxlP-dep_Trfase_major"/>
</dbReference>
<dbReference type="Pfam" id="PF00464">
    <property type="entry name" value="SHMT"/>
    <property type="match status" value="1"/>
</dbReference>
<dbReference type="Gene3D" id="3.90.1150.10">
    <property type="entry name" value="Aspartate Aminotransferase, domain 1"/>
    <property type="match status" value="1"/>
</dbReference>
<dbReference type="InterPro" id="IPR015422">
    <property type="entry name" value="PyrdxlP-dep_Trfase_small"/>
</dbReference>
<keyword evidence="2" id="KW-0663">Pyridoxal phosphate</keyword>
<dbReference type="EC" id="2.2.1.8" evidence="4"/>
<evidence type="ECO:0000313" key="4">
    <source>
        <dbReference type="EMBL" id="MDR8753695.1"/>
    </source>
</evidence>
<reference evidence="4 5" key="1">
    <citation type="submission" date="2019-06" db="EMBL/GenBank/DDBJ databases">
        <title>Evolution of Burkholderia multivorans in the lungs of Cystic Fibrosis patients.</title>
        <authorList>
            <person name="Moreira L.M."/>
        </authorList>
    </citation>
    <scope>NUCLEOTIDE SEQUENCE [LARGE SCALE GENOMIC DNA]</scope>
    <source>
        <strain evidence="4 5">VC13239</strain>
    </source>
</reference>
<name>A0ABU2E1G4_9BURK</name>
<comment type="caution">
    <text evidence="4">The sequence shown here is derived from an EMBL/GenBank/DDBJ whole genome shotgun (WGS) entry which is preliminary data.</text>
</comment>
<dbReference type="InterPro" id="IPR015424">
    <property type="entry name" value="PyrdxlP-dep_Trfase"/>
</dbReference>
<evidence type="ECO:0000259" key="3">
    <source>
        <dbReference type="Pfam" id="PF00464"/>
    </source>
</evidence>
<evidence type="ECO:0000256" key="2">
    <source>
        <dbReference type="ARBA" id="ARBA00022898"/>
    </source>
</evidence>
<dbReference type="GO" id="GO:0033806">
    <property type="term" value="F:fluorothreonine transaldolase activity"/>
    <property type="evidence" value="ECO:0007669"/>
    <property type="project" value="UniProtKB-EC"/>
</dbReference>